<accession>A0A4Q7V3T2</accession>
<reference evidence="2 3" key="1">
    <citation type="submission" date="2019-02" db="EMBL/GenBank/DDBJ databases">
        <title>Sequencing the genomes of 1000 actinobacteria strains.</title>
        <authorList>
            <person name="Klenk H.-P."/>
        </authorList>
    </citation>
    <scope>NUCLEOTIDE SEQUENCE [LARGE SCALE GENOMIC DNA]</scope>
    <source>
        <strain evidence="2 3">DSM 45779</strain>
    </source>
</reference>
<gene>
    <name evidence="2" type="ORF">EV383_5081</name>
</gene>
<name>A0A4Q7V3T2_PSEST</name>
<feature type="region of interest" description="Disordered" evidence="1">
    <location>
        <begin position="29"/>
        <end position="56"/>
    </location>
</feature>
<evidence type="ECO:0000313" key="2">
    <source>
        <dbReference type="EMBL" id="RZT88144.1"/>
    </source>
</evidence>
<sequence>MAMVNQADLDMLVGEVLPQRTVLSTVTTPFNNAGGAGGGPSSAAAAAAGGAGGDSGGTTALSSCQTTYSAGTPGLLGSLGLGSANPGSTTTCVPTAVSGH</sequence>
<dbReference type="OrthoDB" id="3629624at2"/>
<dbReference type="EMBL" id="SHKL01000001">
    <property type="protein sequence ID" value="RZT88144.1"/>
    <property type="molecule type" value="Genomic_DNA"/>
</dbReference>
<evidence type="ECO:0000313" key="3">
    <source>
        <dbReference type="Proteomes" id="UP000291591"/>
    </source>
</evidence>
<keyword evidence="3" id="KW-1185">Reference proteome</keyword>
<evidence type="ECO:0000256" key="1">
    <source>
        <dbReference type="SAM" id="MobiDB-lite"/>
    </source>
</evidence>
<dbReference type="Proteomes" id="UP000291591">
    <property type="component" value="Unassembled WGS sequence"/>
</dbReference>
<feature type="region of interest" description="Disordered" evidence="1">
    <location>
        <begin position="79"/>
        <end position="100"/>
    </location>
</feature>
<comment type="caution">
    <text evidence="2">The sequence shown here is derived from an EMBL/GenBank/DDBJ whole genome shotgun (WGS) entry which is preliminary data.</text>
</comment>
<proteinExistence type="predicted"/>
<protein>
    <submittedName>
        <fullName evidence="2">Uncharacterized protein</fullName>
    </submittedName>
</protein>
<organism evidence="2 3">
    <name type="scientific">Pseudonocardia sediminis</name>
    <dbReference type="NCBI Taxonomy" id="1397368"/>
    <lineage>
        <taxon>Bacteria</taxon>
        <taxon>Bacillati</taxon>
        <taxon>Actinomycetota</taxon>
        <taxon>Actinomycetes</taxon>
        <taxon>Pseudonocardiales</taxon>
        <taxon>Pseudonocardiaceae</taxon>
        <taxon>Pseudonocardia</taxon>
    </lineage>
</organism>
<feature type="compositionally biased region" description="Low complexity" evidence="1">
    <location>
        <begin position="79"/>
        <end position="88"/>
    </location>
</feature>
<dbReference type="AlphaFoldDB" id="A0A4Q7V3T2"/>